<reference evidence="1" key="1">
    <citation type="submission" date="2014-05" db="EMBL/GenBank/DDBJ databases">
        <authorList>
            <person name="Chronopoulou M."/>
        </authorList>
    </citation>
    <scope>NUCLEOTIDE SEQUENCE</scope>
    <source>
        <tissue evidence="1">Whole organism</tissue>
    </source>
</reference>
<proteinExistence type="predicted"/>
<organism evidence="1">
    <name type="scientific">Lepeophtheirus salmonis</name>
    <name type="common">Salmon louse</name>
    <name type="synonym">Caligus salmonis</name>
    <dbReference type="NCBI Taxonomy" id="72036"/>
    <lineage>
        <taxon>Eukaryota</taxon>
        <taxon>Metazoa</taxon>
        <taxon>Ecdysozoa</taxon>
        <taxon>Arthropoda</taxon>
        <taxon>Crustacea</taxon>
        <taxon>Multicrustacea</taxon>
        <taxon>Hexanauplia</taxon>
        <taxon>Copepoda</taxon>
        <taxon>Siphonostomatoida</taxon>
        <taxon>Caligidae</taxon>
        <taxon>Lepeophtheirus</taxon>
    </lineage>
</organism>
<dbReference type="EMBL" id="HACA01014889">
    <property type="protein sequence ID" value="CDW32250.1"/>
    <property type="molecule type" value="Transcribed_RNA"/>
</dbReference>
<dbReference type="AlphaFoldDB" id="A0A0K2U2D7"/>
<name>A0A0K2U2D7_LEPSM</name>
<protein>
    <submittedName>
        <fullName evidence="1">Uncharacterized protein</fullName>
    </submittedName>
</protein>
<accession>A0A0K2U2D7</accession>
<sequence length="25" mass="2823">MTCGQTYVSKNDIDLSSKYHTNIFG</sequence>
<evidence type="ECO:0000313" key="1">
    <source>
        <dbReference type="EMBL" id="CDW32250.1"/>
    </source>
</evidence>